<gene>
    <name evidence="1" type="ORF">scyTo_0016797</name>
</gene>
<protein>
    <submittedName>
        <fullName evidence="1">Uncharacterized protein</fullName>
    </submittedName>
</protein>
<evidence type="ECO:0000313" key="2">
    <source>
        <dbReference type="Proteomes" id="UP000288216"/>
    </source>
</evidence>
<sequence length="67" mass="7082">MEATVGRLVLEALKTSNGVPSGNRLHVVFSRCILREELCSSNRDSSLSLPRAPGDGAHAPAALLRAL</sequence>
<dbReference type="AlphaFoldDB" id="A0A401PYN7"/>
<dbReference type="OMA" id="APGMGRM"/>
<reference evidence="1 2" key="1">
    <citation type="journal article" date="2018" name="Nat. Ecol. Evol.">
        <title>Shark genomes provide insights into elasmobranch evolution and the origin of vertebrates.</title>
        <authorList>
            <person name="Hara Y"/>
            <person name="Yamaguchi K"/>
            <person name="Onimaru K"/>
            <person name="Kadota M"/>
            <person name="Koyanagi M"/>
            <person name="Keeley SD"/>
            <person name="Tatsumi K"/>
            <person name="Tanaka K"/>
            <person name="Motone F"/>
            <person name="Kageyama Y"/>
            <person name="Nozu R"/>
            <person name="Adachi N"/>
            <person name="Nishimura O"/>
            <person name="Nakagawa R"/>
            <person name="Tanegashima C"/>
            <person name="Kiyatake I"/>
            <person name="Matsumoto R"/>
            <person name="Murakumo K"/>
            <person name="Nishida K"/>
            <person name="Terakita A"/>
            <person name="Kuratani S"/>
            <person name="Sato K"/>
            <person name="Hyodo S Kuraku.S."/>
        </authorList>
    </citation>
    <scope>NUCLEOTIDE SEQUENCE [LARGE SCALE GENOMIC DNA]</scope>
</reference>
<dbReference type="OrthoDB" id="10448098at2759"/>
<organism evidence="1 2">
    <name type="scientific">Scyliorhinus torazame</name>
    <name type="common">Cloudy catshark</name>
    <name type="synonym">Catulus torazame</name>
    <dbReference type="NCBI Taxonomy" id="75743"/>
    <lineage>
        <taxon>Eukaryota</taxon>
        <taxon>Metazoa</taxon>
        <taxon>Chordata</taxon>
        <taxon>Craniata</taxon>
        <taxon>Vertebrata</taxon>
        <taxon>Chondrichthyes</taxon>
        <taxon>Elasmobranchii</taxon>
        <taxon>Galeomorphii</taxon>
        <taxon>Galeoidea</taxon>
        <taxon>Carcharhiniformes</taxon>
        <taxon>Scyliorhinidae</taxon>
        <taxon>Scyliorhinus</taxon>
    </lineage>
</organism>
<accession>A0A401PYN7</accession>
<dbReference type="EMBL" id="BFAA01010402">
    <property type="protein sequence ID" value="GCB78200.1"/>
    <property type="molecule type" value="Genomic_DNA"/>
</dbReference>
<name>A0A401PYN7_SCYTO</name>
<comment type="caution">
    <text evidence="1">The sequence shown here is derived from an EMBL/GenBank/DDBJ whole genome shotgun (WGS) entry which is preliminary data.</text>
</comment>
<proteinExistence type="predicted"/>
<dbReference type="Proteomes" id="UP000288216">
    <property type="component" value="Unassembled WGS sequence"/>
</dbReference>
<keyword evidence="2" id="KW-1185">Reference proteome</keyword>
<evidence type="ECO:0000313" key="1">
    <source>
        <dbReference type="EMBL" id="GCB78200.1"/>
    </source>
</evidence>